<feature type="compositionally biased region" description="Polar residues" evidence="1">
    <location>
        <begin position="407"/>
        <end position="420"/>
    </location>
</feature>
<proteinExistence type="predicted"/>
<accession>A0A248UDN4</accession>
<feature type="compositionally biased region" description="Polar residues" evidence="1">
    <location>
        <begin position="79"/>
        <end position="90"/>
    </location>
</feature>
<evidence type="ECO:0000259" key="2">
    <source>
        <dbReference type="Pfam" id="PF02120"/>
    </source>
</evidence>
<dbReference type="Proteomes" id="UP000215256">
    <property type="component" value="Chromosome 2"/>
</dbReference>
<dbReference type="Pfam" id="PF02120">
    <property type="entry name" value="Flg_hook"/>
    <property type="match status" value="1"/>
</dbReference>
<feature type="region of interest" description="Disordered" evidence="1">
    <location>
        <begin position="49"/>
        <end position="90"/>
    </location>
</feature>
<sequence>MSVDVLLNTAGRLGSLAKGTGAQQGAVAKLNGENQEQSETAKLFGALLEKPQSKLLPDDEQQEDDTQSDDSDKTDRETSAQSPAQSSVYGASQTLLALAAGLTTTTGDKQAAAGNDPARLDANMSALADVAEADPATAVANVGDVQMPEMEPKKDQPKRDQKDSIQASKNNPASVDPKNAAKAENVVSHNPATATTGKQAESGAEGSSALPKPDLSAQSNQAAEPDRPNVQPQQHAGRSSSAVDVKSPMPTASTAAARIADIQIVSERSFGAVKTLQIRLDPVELGAVTARIRLVADNSVEVHLVADKAHGAEALAADRSMIEKALKAAGIADDAKIAVTVTERGAVSADQHSAASQSAGHQQAGTQQQGTQQQGQQSPDMQNGSDGRGNAQGQSQAQFMGGEGRQNGESGQAERSQMGTGVSGEASEREVSGSPGGRNRGLVV</sequence>
<evidence type="ECO:0000256" key="1">
    <source>
        <dbReference type="SAM" id="MobiDB-lite"/>
    </source>
</evidence>
<gene>
    <name evidence="3" type="ORF">CES85_5594</name>
</gene>
<organism evidence="3 4">
    <name type="scientific">Ochrobactrum quorumnocens</name>
    <dbReference type="NCBI Taxonomy" id="271865"/>
    <lineage>
        <taxon>Bacteria</taxon>
        <taxon>Pseudomonadati</taxon>
        <taxon>Pseudomonadota</taxon>
        <taxon>Alphaproteobacteria</taxon>
        <taxon>Hyphomicrobiales</taxon>
        <taxon>Brucellaceae</taxon>
        <taxon>Brucella/Ochrobactrum group</taxon>
        <taxon>Ochrobactrum</taxon>
    </lineage>
</organism>
<protein>
    <submittedName>
        <fullName evidence="3">Flagellar hook-length control FliK family protein</fullName>
    </submittedName>
</protein>
<feature type="region of interest" description="Disordered" evidence="1">
    <location>
        <begin position="138"/>
        <end position="249"/>
    </location>
</feature>
<keyword evidence="3" id="KW-0969">Cilium</keyword>
<feature type="compositionally biased region" description="Polar residues" evidence="1">
    <location>
        <begin position="187"/>
        <end position="199"/>
    </location>
</feature>
<feature type="compositionally biased region" description="Basic and acidic residues" evidence="1">
    <location>
        <begin position="150"/>
        <end position="163"/>
    </location>
</feature>
<dbReference type="AlphaFoldDB" id="A0A248UDN4"/>
<evidence type="ECO:0000313" key="3">
    <source>
        <dbReference type="EMBL" id="ASV84798.1"/>
    </source>
</evidence>
<feature type="compositionally biased region" description="Acidic residues" evidence="1">
    <location>
        <begin position="58"/>
        <end position="69"/>
    </location>
</feature>
<feature type="region of interest" description="Disordered" evidence="1">
    <location>
        <begin position="348"/>
        <end position="444"/>
    </location>
</feature>
<dbReference type="Gene3D" id="3.30.750.140">
    <property type="match status" value="1"/>
</dbReference>
<feature type="compositionally biased region" description="Polar residues" evidence="1">
    <location>
        <begin position="230"/>
        <end position="242"/>
    </location>
</feature>
<dbReference type="RefSeq" id="WP_244923180.1">
    <property type="nucleotide sequence ID" value="NZ_CP022603.1"/>
</dbReference>
<evidence type="ECO:0000313" key="4">
    <source>
        <dbReference type="Proteomes" id="UP000215256"/>
    </source>
</evidence>
<feature type="compositionally biased region" description="Polar residues" evidence="1">
    <location>
        <begin position="379"/>
        <end position="398"/>
    </location>
</feature>
<feature type="compositionally biased region" description="Polar residues" evidence="1">
    <location>
        <begin position="164"/>
        <end position="173"/>
    </location>
</feature>
<keyword evidence="3" id="KW-0282">Flagellum</keyword>
<feature type="region of interest" description="Disordered" evidence="1">
    <location>
        <begin position="13"/>
        <end position="37"/>
    </location>
</feature>
<dbReference type="EMBL" id="CP022603">
    <property type="protein sequence ID" value="ASV84798.1"/>
    <property type="molecule type" value="Genomic_DNA"/>
</dbReference>
<feature type="compositionally biased region" description="Gly residues" evidence="1">
    <location>
        <begin position="434"/>
        <end position="444"/>
    </location>
</feature>
<feature type="compositionally biased region" description="Low complexity" evidence="1">
    <location>
        <begin position="351"/>
        <end position="378"/>
    </location>
</feature>
<keyword evidence="3" id="KW-0966">Cell projection</keyword>
<reference evidence="3 4" key="1">
    <citation type="submission" date="2017-07" db="EMBL/GenBank/DDBJ databases">
        <title>Phylogenetic study on the rhizospheric bacterium Ochrobactrum sp. A44.</title>
        <authorList>
            <person name="Krzyzanowska D.M."/>
            <person name="Ossowicki A."/>
            <person name="Rajewska M."/>
            <person name="Maciag T."/>
            <person name="Kaczynski Z."/>
            <person name="Czerwicka M."/>
            <person name="Jafra S."/>
        </authorList>
    </citation>
    <scope>NUCLEOTIDE SEQUENCE [LARGE SCALE GENOMIC DNA]</scope>
    <source>
        <strain evidence="3 4">A44</strain>
    </source>
</reference>
<dbReference type="InterPro" id="IPR038610">
    <property type="entry name" value="FliK-like_C_sf"/>
</dbReference>
<dbReference type="InterPro" id="IPR021136">
    <property type="entry name" value="Flagellar_hook_control-like_C"/>
</dbReference>
<dbReference type="KEGG" id="och:CES85_5594"/>
<feature type="domain" description="Flagellar hook-length control protein-like C-terminal" evidence="2">
    <location>
        <begin position="273"/>
        <end position="334"/>
    </location>
</feature>
<name>A0A248UDN4_9HYPH</name>